<dbReference type="InterPro" id="IPR010298">
    <property type="entry name" value="YacP-like"/>
</dbReference>
<evidence type="ECO:0000313" key="1">
    <source>
        <dbReference type="EMBL" id="OGF37621.1"/>
    </source>
</evidence>
<dbReference type="Proteomes" id="UP000178656">
    <property type="component" value="Unassembled WGS sequence"/>
</dbReference>
<evidence type="ECO:0008006" key="3">
    <source>
        <dbReference type="Google" id="ProtNLM"/>
    </source>
</evidence>
<sequence>MYLIDGYNLFYQTDFSEKEDLINALDKFCRTRHKDATIVFDGRCPYDLNTDFVQVIFTGDADEGIAEVLAKCNNPSQLVLVSSDKELRYLARQKRIETIRAEEFDFSVGKTKLSGDEKGRGFLTESEAREQLREFNNFEK</sequence>
<comment type="caution">
    <text evidence="1">The sequence shown here is derived from an EMBL/GenBank/DDBJ whole genome shotgun (WGS) entry which is preliminary data.</text>
</comment>
<reference evidence="1 2" key="1">
    <citation type="journal article" date="2016" name="Nat. Commun.">
        <title>Thousands of microbial genomes shed light on interconnected biogeochemical processes in an aquifer system.</title>
        <authorList>
            <person name="Anantharaman K."/>
            <person name="Brown C.T."/>
            <person name="Hug L.A."/>
            <person name="Sharon I."/>
            <person name="Castelle C.J."/>
            <person name="Probst A.J."/>
            <person name="Thomas B.C."/>
            <person name="Singh A."/>
            <person name="Wilkins M.J."/>
            <person name="Karaoz U."/>
            <person name="Brodie E.L."/>
            <person name="Williams K.H."/>
            <person name="Hubbard S.S."/>
            <person name="Banfield J.F."/>
        </authorList>
    </citation>
    <scope>NUCLEOTIDE SEQUENCE [LARGE SCALE GENOMIC DNA]</scope>
</reference>
<accession>A0A1F5TGF9</accession>
<protein>
    <recommendedName>
        <fullName evidence="3">NYN domain-containing protein</fullName>
    </recommendedName>
</protein>
<dbReference type="Pfam" id="PF05991">
    <property type="entry name" value="NYN_YacP"/>
    <property type="match status" value="1"/>
</dbReference>
<name>A0A1F5TGF9_9BACT</name>
<evidence type="ECO:0000313" key="2">
    <source>
        <dbReference type="Proteomes" id="UP000178656"/>
    </source>
</evidence>
<organism evidence="1 2">
    <name type="scientific">Candidatus Falkowbacteria bacterium RIFOXYC2_FULL_48_21</name>
    <dbReference type="NCBI Taxonomy" id="1798005"/>
    <lineage>
        <taxon>Bacteria</taxon>
        <taxon>Candidatus Falkowiibacteriota</taxon>
    </lineage>
</organism>
<dbReference type="AlphaFoldDB" id="A0A1F5TGF9"/>
<gene>
    <name evidence="1" type="ORF">A2482_02795</name>
</gene>
<dbReference type="EMBL" id="MFGM01000019">
    <property type="protein sequence ID" value="OGF37621.1"/>
    <property type="molecule type" value="Genomic_DNA"/>
</dbReference>
<proteinExistence type="predicted"/>